<protein>
    <submittedName>
        <fullName evidence="4">Transcriptional regulator, TetR family</fullName>
    </submittedName>
</protein>
<dbReference type="Gene3D" id="1.10.357.10">
    <property type="entry name" value="Tetracycline Repressor, domain 2"/>
    <property type="match status" value="1"/>
</dbReference>
<dbReference type="AlphaFoldDB" id="A0A521FHN5"/>
<dbReference type="InterPro" id="IPR009057">
    <property type="entry name" value="Homeodomain-like_sf"/>
</dbReference>
<evidence type="ECO:0000313" key="4">
    <source>
        <dbReference type="EMBL" id="SMO95626.1"/>
    </source>
</evidence>
<organism evidence="4 5">
    <name type="scientific">Melghirimyces algeriensis</name>
    <dbReference type="NCBI Taxonomy" id="910412"/>
    <lineage>
        <taxon>Bacteria</taxon>
        <taxon>Bacillati</taxon>
        <taxon>Bacillota</taxon>
        <taxon>Bacilli</taxon>
        <taxon>Bacillales</taxon>
        <taxon>Thermoactinomycetaceae</taxon>
        <taxon>Melghirimyces</taxon>
    </lineage>
</organism>
<dbReference type="RefSeq" id="WP_342778415.1">
    <property type="nucleotide sequence ID" value="NZ_FXTI01000020.1"/>
</dbReference>
<dbReference type="PROSITE" id="PS50977">
    <property type="entry name" value="HTH_TETR_2"/>
    <property type="match status" value="1"/>
</dbReference>
<dbReference type="InterPro" id="IPR050624">
    <property type="entry name" value="HTH-type_Tx_Regulator"/>
</dbReference>
<dbReference type="PANTHER" id="PTHR43479:SF11">
    <property type="entry name" value="ACREF_ENVCD OPERON REPRESSOR-RELATED"/>
    <property type="match status" value="1"/>
</dbReference>
<proteinExistence type="predicted"/>
<dbReference type="PANTHER" id="PTHR43479">
    <property type="entry name" value="ACREF/ENVCD OPERON REPRESSOR-RELATED"/>
    <property type="match status" value="1"/>
</dbReference>
<gene>
    <name evidence="4" type="ORF">SAMN06264849_1209</name>
</gene>
<evidence type="ECO:0000313" key="5">
    <source>
        <dbReference type="Proteomes" id="UP000315636"/>
    </source>
</evidence>
<evidence type="ECO:0000256" key="2">
    <source>
        <dbReference type="PROSITE-ProRule" id="PRU00335"/>
    </source>
</evidence>
<reference evidence="4 5" key="1">
    <citation type="submission" date="2017-05" db="EMBL/GenBank/DDBJ databases">
        <authorList>
            <person name="Varghese N."/>
            <person name="Submissions S."/>
        </authorList>
    </citation>
    <scope>NUCLEOTIDE SEQUENCE [LARGE SCALE GENOMIC DNA]</scope>
    <source>
        <strain evidence="4 5">DSM 45474</strain>
    </source>
</reference>
<evidence type="ECO:0000259" key="3">
    <source>
        <dbReference type="PROSITE" id="PS50977"/>
    </source>
</evidence>
<evidence type="ECO:0000256" key="1">
    <source>
        <dbReference type="ARBA" id="ARBA00023125"/>
    </source>
</evidence>
<name>A0A521FHN5_9BACL</name>
<dbReference type="SUPFAM" id="SSF46689">
    <property type="entry name" value="Homeodomain-like"/>
    <property type="match status" value="1"/>
</dbReference>
<feature type="domain" description="HTH tetR-type" evidence="3">
    <location>
        <begin position="1"/>
        <end position="61"/>
    </location>
</feature>
<dbReference type="PRINTS" id="PR00455">
    <property type="entry name" value="HTHTETR"/>
</dbReference>
<feature type="DNA-binding region" description="H-T-H motif" evidence="2">
    <location>
        <begin position="24"/>
        <end position="43"/>
    </location>
</feature>
<keyword evidence="5" id="KW-1185">Reference proteome</keyword>
<dbReference type="InterPro" id="IPR023772">
    <property type="entry name" value="DNA-bd_HTH_TetR-type_CS"/>
</dbReference>
<sequence length="133" mass="15289">MTIKKKIVEQSIQLFEMKGFSETSIQDVVEALGVTKGTFYYYFESKEQLLKDIHLIYIDELLKLQEEIIKNLGTSYKTKLFEIVRIMITQIKITGSRCFSTMGKMSRLFPLSWSPVLCKPFTPGLSTWSSSAV</sequence>
<dbReference type="InterPro" id="IPR001647">
    <property type="entry name" value="HTH_TetR"/>
</dbReference>
<dbReference type="EMBL" id="FXTI01000020">
    <property type="protein sequence ID" value="SMO95626.1"/>
    <property type="molecule type" value="Genomic_DNA"/>
</dbReference>
<accession>A0A521FHN5</accession>
<dbReference type="Proteomes" id="UP000315636">
    <property type="component" value="Unassembled WGS sequence"/>
</dbReference>
<dbReference type="PROSITE" id="PS01081">
    <property type="entry name" value="HTH_TETR_1"/>
    <property type="match status" value="1"/>
</dbReference>
<keyword evidence="1 2" id="KW-0238">DNA-binding</keyword>
<dbReference type="Pfam" id="PF00440">
    <property type="entry name" value="TetR_N"/>
    <property type="match status" value="1"/>
</dbReference>
<dbReference type="GO" id="GO:0003677">
    <property type="term" value="F:DNA binding"/>
    <property type="evidence" value="ECO:0007669"/>
    <property type="project" value="UniProtKB-UniRule"/>
</dbReference>